<dbReference type="InterPro" id="IPR001387">
    <property type="entry name" value="Cro/C1-type_HTH"/>
</dbReference>
<name>A0A4R5EI38_9RHOB</name>
<organism evidence="2 3">
    <name type="scientific">Antarcticimicrobium sediminis</name>
    <dbReference type="NCBI Taxonomy" id="2546227"/>
    <lineage>
        <taxon>Bacteria</taxon>
        <taxon>Pseudomonadati</taxon>
        <taxon>Pseudomonadota</taxon>
        <taxon>Alphaproteobacteria</taxon>
        <taxon>Rhodobacterales</taxon>
        <taxon>Paracoccaceae</taxon>
        <taxon>Antarcticimicrobium</taxon>
    </lineage>
</organism>
<accession>A0A4R5EI38</accession>
<comment type="caution">
    <text evidence="2">The sequence shown here is derived from an EMBL/GenBank/DDBJ whole genome shotgun (WGS) entry which is preliminary data.</text>
</comment>
<evidence type="ECO:0000313" key="3">
    <source>
        <dbReference type="Proteomes" id="UP000294662"/>
    </source>
</evidence>
<gene>
    <name evidence="2" type="ORF">E1B25_20380</name>
</gene>
<dbReference type="Proteomes" id="UP000294662">
    <property type="component" value="Unassembled WGS sequence"/>
</dbReference>
<reference evidence="2 3" key="1">
    <citation type="submission" date="2019-03" db="EMBL/GenBank/DDBJ databases">
        <authorList>
            <person name="Zhang S."/>
        </authorList>
    </citation>
    <scope>NUCLEOTIDE SEQUENCE [LARGE SCALE GENOMIC DNA]</scope>
    <source>
        <strain evidence="2 3">S4J41</strain>
    </source>
</reference>
<dbReference type="Pfam" id="PF01381">
    <property type="entry name" value="HTH_3"/>
    <property type="match status" value="1"/>
</dbReference>
<dbReference type="InterPro" id="IPR010982">
    <property type="entry name" value="Lambda_DNA-bd_dom_sf"/>
</dbReference>
<dbReference type="SUPFAM" id="SSF47413">
    <property type="entry name" value="lambda repressor-like DNA-binding domains"/>
    <property type="match status" value="1"/>
</dbReference>
<dbReference type="AlphaFoldDB" id="A0A4R5EI38"/>
<dbReference type="Gene3D" id="1.10.260.40">
    <property type="entry name" value="lambda repressor-like DNA-binding domains"/>
    <property type="match status" value="1"/>
</dbReference>
<sequence>MTDRTFAQRLKAILDSRPEITESGLATKAGLSDSVVRKILKGTTKNPRVDTAIKVCAALGTTLEDFMSGAFEAGPIPADTEAQRIRSLLSQLSPRERRLLLTYGEGLRDAQNAGIEEPPEGEE</sequence>
<protein>
    <submittedName>
        <fullName evidence="2">XRE family transcriptional regulator</fullName>
    </submittedName>
</protein>
<feature type="domain" description="HTH cro/C1-type" evidence="1">
    <location>
        <begin position="25"/>
        <end position="66"/>
    </location>
</feature>
<dbReference type="PROSITE" id="PS50943">
    <property type="entry name" value="HTH_CROC1"/>
    <property type="match status" value="1"/>
</dbReference>
<dbReference type="OrthoDB" id="7855454at2"/>
<evidence type="ECO:0000313" key="2">
    <source>
        <dbReference type="EMBL" id="TDE34149.1"/>
    </source>
</evidence>
<evidence type="ECO:0000259" key="1">
    <source>
        <dbReference type="PROSITE" id="PS50943"/>
    </source>
</evidence>
<dbReference type="SMART" id="SM00530">
    <property type="entry name" value="HTH_XRE"/>
    <property type="match status" value="1"/>
</dbReference>
<dbReference type="RefSeq" id="WP_132831429.1">
    <property type="nucleotide sequence ID" value="NZ_SMFP01000022.1"/>
</dbReference>
<dbReference type="GO" id="GO:0003677">
    <property type="term" value="F:DNA binding"/>
    <property type="evidence" value="ECO:0007669"/>
    <property type="project" value="InterPro"/>
</dbReference>
<keyword evidence="3" id="KW-1185">Reference proteome</keyword>
<dbReference type="EMBL" id="SMFP01000022">
    <property type="protein sequence ID" value="TDE34149.1"/>
    <property type="molecule type" value="Genomic_DNA"/>
</dbReference>
<proteinExistence type="predicted"/>